<evidence type="ECO:0000256" key="3">
    <source>
        <dbReference type="PROSITE-ProRule" id="PRU00182"/>
    </source>
</evidence>
<dbReference type="SUPFAM" id="SSF53335">
    <property type="entry name" value="S-adenosyl-L-methionine-dependent methyltransferases"/>
    <property type="match status" value="1"/>
</dbReference>
<dbReference type="CDD" id="cd00165">
    <property type="entry name" value="S4"/>
    <property type="match status" value="1"/>
</dbReference>
<dbReference type="PIRSF" id="PIRSF005578">
    <property type="entry name" value="TlyA"/>
    <property type="match status" value="1"/>
</dbReference>
<dbReference type="InterPro" id="IPR029063">
    <property type="entry name" value="SAM-dependent_MTases_sf"/>
</dbReference>
<gene>
    <name evidence="5" type="ORF">NYR52_15110</name>
</gene>
<reference evidence="5" key="1">
    <citation type="submission" date="2022-08" db="EMBL/GenBank/DDBJ databases">
        <title>The complete genome sequence of the thermophilic bacterium Laceyella sacchari FBKL4.010 reveals the basis for tetramethylpyrazine biosynthesis in Moutai-flavor Daqu.</title>
        <authorList>
            <person name="Li D."/>
            <person name="Huang W."/>
            <person name="Wang C."/>
            <person name="Qiu S."/>
        </authorList>
    </citation>
    <scope>NUCLEOTIDE SEQUENCE</scope>
    <source>
        <strain evidence="5">FBKL4.014</strain>
    </source>
</reference>
<dbReference type="InterPro" id="IPR002877">
    <property type="entry name" value="RNA_MeTrfase_FtsJ_dom"/>
</dbReference>
<accession>A0ABY5U1N8</accession>
<evidence type="ECO:0000313" key="6">
    <source>
        <dbReference type="Proteomes" id="UP001058650"/>
    </source>
</evidence>
<name>A0ABY5U1N8_LACSH</name>
<protein>
    <submittedName>
        <fullName evidence="5">TlyA family RNA methyltransferase</fullName>
    </submittedName>
</protein>
<dbReference type="RefSeq" id="WP_259435968.1">
    <property type="nucleotide sequence ID" value="NZ_CP103866.1"/>
</dbReference>
<dbReference type="InterPro" id="IPR002942">
    <property type="entry name" value="S4_RNA-bd"/>
</dbReference>
<evidence type="ECO:0000256" key="2">
    <source>
        <dbReference type="ARBA" id="ARBA00029460"/>
    </source>
</evidence>
<evidence type="ECO:0000259" key="4">
    <source>
        <dbReference type="SMART" id="SM00363"/>
    </source>
</evidence>
<dbReference type="InterPro" id="IPR036986">
    <property type="entry name" value="S4_RNA-bd_sf"/>
</dbReference>
<dbReference type="Pfam" id="PF01479">
    <property type="entry name" value="S4"/>
    <property type="match status" value="1"/>
</dbReference>
<organism evidence="5 6">
    <name type="scientific">Laceyella sacchari</name>
    <name type="common">Thermoactinomyces thalpophilus</name>
    <dbReference type="NCBI Taxonomy" id="37482"/>
    <lineage>
        <taxon>Bacteria</taxon>
        <taxon>Bacillati</taxon>
        <taxon>Bacillota</taxon>
        <taxon>Bacilli</taxon>
        <taxon>Bacillales</taxon>
        <taxon>Thermoactinomycetaceae</taxon>
        <taxon>Laceyella</taxon>
    </lineage>
</organism>
<dbReference type="InterPro" id="IPR004538">
    <property type="entry name" value="Hemolysin_A/TlyA"/>
</dbReference>
<dbReference type="PROSITE" id="PS50889">
    <property type="entry name" value="S4"/>
    <property type="match status" value="1"/>
</dbReference>
<dbReference type="EMBL" id="CP103866">
    <property type="protein sequence ID" value="UWE03413.1"/>
    <property type="molecule type" value="Genomic_DNA"/>
</dbReference>
<dbReference type="Gene3D" id="3.10.290.10">
    <property type="entry name" value="RNA-binding S4 domain"/>
    <property type="match status" value="1"/>
</dbReference>
<dbReference type="NCBIfam" id="TIGR00478">
    <property type="entry name" value="tly"/>
    <property type="match status" value="1"/>
</dbReference>
<dbReference type="PANTHER" id="PTHR32319">
    <property type="entry name" value="BACTERIAL HEMOLYSIN-LIKE PROTEIN"/>
    <property type="match status" value="1"/>
</dbReference>
<keyword evidence="1 3" id="KW-0694">RNA-binding</keyword>
<feature type="domain" description="RNA-binding S4" evidence="4">
    <location>
        <begin position="4"/>
        <end position="69"/>
    </location>
</feature>
<dbReference type="SUPFAM" id="SSF55174">
    <property type="entry name" value="Alpha-L RNA-binding motif"/>
    <property type="match status" value="1"/>
</dbReference>
<dbReference type="InterPro" id="IPR047048">
    <property type="entry name" value="TlyA"/>
</dbReference>
<evidence type="ECO:0000313" key="5">
    <source>
        <dbReference type="EMBL" id="UWE03413.1"/>
    </source>
</evidence>
<dbReference type="GO" id="GO:0008168">
    <property type="term" value="F:methyltransferase activity"/>
    <property type="evidence" value="ECO:0007669"/>
    <property type="project" value="UniProtKB-KW"/>
</dbReference>
<comment type="similarity">
    <text evidence="2">Belongs to the TlyA family.</text>
</comment>
<keyword evidence="6" id="KW-1185">Reference proteome</keyword>
<dbReference type="Gene3D" id="3.40.50.150">
    <property type="entry name" value="Vaccinia Virus protein VP39"/>
    <property type="match status" value="1"/>
</dbReference>
<sequence>MKKERLDVLLVQKGLCATLDIAQRMILSGYVFVNQERMQHVGTKIKIDSSIELKLKNLKYVSRGGLKLEEALRVFPVHMEDRVMLDIGASTGGFTDCALQRGAKRVYSIDVGYGQLAWKLRQDPRVIVMERTNFRYLKKEDLTGEPPNLATIDVSFISLSLIFPKLRELLLPNGEVASLVKPQFEAERHQVGNRGIVRDKHIHQQVLERFVQIVQSNGFTAFQLAPSPIQGNEGNIEFLAYCKFQYEKEQIDLHIEEIVQQAHERFSLKHSEEIDYGC</sequence>
<dbReference type="GO" id="GO:0032259">
    <property type="term" value="P:methylation"/>
    <property type="evidence" value="ECO:0007669"/>
    <property type="project" value="UniProtKB-KW"/>
</dbReference>
<dbReference type="Pfam" id="PF01728">
    <property type="entry name" value="FtsJ"/>
    <property type="match status" value="1"/>
</dbReference>
<dbReference type="SMART" id="SM00363">
    <property type="entry name" value="S4"/>
    <property type="match status" value="1"/>
</dbReference>
<evidence type="ECO:0000256" key="1">
    <source>
        <dbReference type="ARBA" id="ARBA00022884"/>
    </source>
</evidence>
<keyword evidence="5" id="KW-0808">Transferase</keyword>
<dbReference type="Proteomes" id="UP001058650">
    <property type="component" value="Chromosome"/>
</dbReference>
<proteinExistence type="inferred from homology"/>
<keyword evidence="5" id="KW-0489">Methyltransferase</keyword>
<dbReference type="PANTHER" id="PTHR32319:SF0">
    <property type="entry name" value="BACTERIAL HEMOLYSIN-LIKE PROTEIN"/>
    <property type="match status" value="1"/>
</dbReference>